<protein>
    <recommendedName>
        <fullName evidence="2">FAD dependent oxidoreductase domain-containing protein</fullName>
    </recommendedName>
</protein>
<sequence>MPPSAASQEKRNIVIVGGGIIGSTTAYFLTRHPFYNPSLHSIHLIEAASVASGASGKAGGLLALWAYPSSIVPLSFRLHEELAKEHGGEKRWGYRGVSCGQLDIKGRRLGDATAGGKGNPPAVNPVHDEAKERISLKKRSNDSYQAHQAAGVPEDLDWLVDSNIQSYDSMGTPENTAQVHPYQFTTSMAQLAQEKGAEIILGSVKSINYKDNDNAVESITYMAKNTNTPTTVPTTDIILTLGPWTQSLLPHAPISALRAHSITIRPSRPCSAYAIFTSITLPPQFRPGAKNKRPQHVSPEIYARPNNELYACGEGDTLVPLPPTSAEVAVDESRCQDIADYCSAISDELRDGEILTRQACYLPQVESRAGSGPLMGKTSIKGLFLAAGHTCWGIQNGPGTGKLMSEFVFDGEAGSARVEGAGLDPRNYGL</sequence>
<dbReference type="EMBL" id="KE721353">
    <property type="protein sequence ID" value="ERF70100.1"/>
    <property type="molecule type" value="Genomic_DNA"/>
</dbReference>
<dbReference type="InterPro" id="IPR036188">
    <property type="entry name" value="FAD/NAD-bd_sf"/>
</dbReference>
<dbReference type="HOGENOM" id="CLU_007884_14_0_1"/>
<dbReference type="OMA" id="DDTVYAC"/>
<keyword evidence="1" id="KW-1133">Transmembrane helix</keyword>
<dbReference type="Pfam" id="PF01266">
    <property type="entry name" value="DAO"/>
    <property type="match status" value="1"/>
</dbReference>
<dbReference type="GO" id="GO:0005770">
    <property type="term" value="C:late endosome"/>
    <property type="evidence" value="ECO:0007669"/>
    <property type="project" value="TreeGrafter"/>
</dbReference>
<reference evidence="4" key="1">
    <citation type="journal article" date="2014" name="BMC Genomics">
        <title>Genome characteristics reveal the impact of lichenization on lichen-forming fungus Endocarpon pusillum Hedwig (Verrucariales, Ascomycota).</title>
        <authorList>
            <person name="Wang Y.-Y."/>
            <person name="Liu B."/>
            <person name="Zhang X.-Y."/>
            <person name="Zhou Q.-M."/>
            <person name="Zhang T."/>
            <person name="Li H."/>
            <person name="Yu Y.-F."/>
            <person name="Zhang X.-L."/>
            <person name="Hao X.-Y."/>
            <person name="Wang M."/>
            <person name="Wang L."/>
            <person name="Wei J.-C."/>
        </authorList>
    </citation>
    <scope>NUCLEOTIDE SEQUENCE [LARGE SCALE GENOMIC DNA]</scope>
    <source>
        <strain evidence="4">Z07020 / HMAS-L-300199</strain>
    </source>
</reference>
<organism evidence="3 4">
    <name type="scientific">Endocarpon pusillum (strain Z07020 / HMAS-L-300199)</name>
    <name type="common">Lichen-forming fungus</name>
    <dbReference type="NCBI Taxonomy" id="1263415"/>
    <lineage>
        <taxon>Eukaryota</taxon>
        <taxon>Fungi</taxon>
        <taxon>Dikarya</taxon>
        <taxon>Ascomycota</taxon>
        <taxon>Pezizomycotina</taxon>
        <taxon>Eurotiomycetes</taxon>
        <taxon>Chaetothyriomycetidae</taxon>
        <taxon>Verrucariales</taxon>
        <taxon>Verrucariaceae</taxon>
        <taxon>Endocarpon</taxon>
    </lineage>
</organism>
<dbReference type="SUPFAM" id="SSF51971">
    <property type="entry name" value="Nucleotide-binding domain"/>
    <property type="match status" value="1"/>
</dbReference>
<name>U1HIS3_ENDPU</name>
<feature type="domain" description="FAD dependent oxidoreductase" evidence="2">
    <location>
        <begin position="13"/>
        <end position="406"/>
    </location>
</feature>
<dbReference type="RefSeq" id="XP_007804135.1">
    <property type="nucleotide sequence ID" value="XM_007805944.1"/>
</dbReference>
<dbReference type="PANTHER" id="PTHR13847">
    <property type="entry name" value="SARCOSINE DEHYDROGENASE-RELATED"/>
    <property type="match status" value="1"/>
</dbReference>
<dbReference type="GO" id="GO:0042147">
    <property type="term" value="P:retrograde transport, endosome to Golgi"/>
    <property type="evidence" value="ECO:0007669"/>
    <property type="project" value="TreeGrafter"/>
</dbReference>
<keyword evidence="1" id="KW-0472">Membrane</keyword>
<dbReference type="PANTHER" id="PTHR13847:SF150">
    <property type="entry name" value="OXIDOREDUCTASE TDA3-RELATED"/>
    <property type="match status" value="1"/>
</dbReference>
<dbReference type="GO" id="GO:0005829">
    <property type="term" value="C:cytosol"/>
    <property type="evidence" value="ECO:0007669"/>
    <property type="project" value="GOC"/>
</dbReference>
<dbReference type="OrthoDB" id="498204at2759"/>
<dbReference type="InterPro" id="IPR006076">
    <property type="entry name" value="FAD-dep_OxRdtase"/>
</dbReference>
<dbReference type="Proteomes" id="UP000019373">
    <property type="component" value="Unassembled WGS sequence"/>
</dbReference>
<dbReference type="eggNOG" id="KOG2852">
    <property type="taxonomic scope" value="Eukaryota"/>
</dbReference>
<evidence type="ECO:0000313" key="4">
    <source>
        <dbReference type="Proteomes" id="UP000019373"/>
    </source>
</evidence>
<dbReference type="Gene3D" id="3.50.50.60">
    <property type="entry name" value="FAD/NAD(P)-binding domain"/>
    <property type="match status" value="2"/>
</dbReference>
<accession>U1HIS3</accession>
<feature type="transmembrane region" description="Helical" evidence="1">
    <location>
        <begin position="12"/>
        <end position="30"/>
    </location>
</feature>
<keyword evidence="1" id="KW-0812">Transmembrane</keyword>
<evidence type="ECO:0000313" key="3">
    <source>
        <dbReference type="EMBL" id="ERF70100.1"/>
    </source>
</evidence>
<dbReference type="AlphaFoldDB" id="U1HIS3"/>
<keyword evidence="4" id="KW-1185">Reference proteome</keyword>
<evidence type="ECO:0000256" key="1">
    <source>
        <dbReference type="SAM" id="Phobius"/>
    </source>
</evidence>
<proteinExistence type="predicted"/>
<evidence type="ECO:0000259" key="2">
    <source>
        <dbReference type="Pfam" id="PF01266"/>
    </source>
</evidence>
<gene>
    <name evidence="3" type="ORF">EPUS_00287</name>
</gene>
<dbReference type="GeneID" id="19235350"/>
<dbReference type="Gene3D" id="3.30.9.10">
    <property type="entry name" value="D-Amino Acid Oxidase, subunit A, domain 2"/>
    <property type="match status" value="1"/>
</dbReference>